<evidence type="ECO:0000256" key="1">
    <source>
        <dbReference type="ARBA" id="ARBA00001974"/>
    </source>
</evidence>
<dbReference type="InterPro" id="IPR006076">
    <property type="entry name" value="FAD-dep_OxRdtase"/>
</dbReference>
<keyword evidence="4" id="KW-0560">Oxidoreductase</keyword>
<sequence length="379" mass="41750">MHTLKERKTMKKIAIIGGGIIGATAAFYLSQLTNDHITVYDFPQGQATRASAGIISPWLSKRRNKKWYQLAKDGAHFYQKLVVDLALPDTIFSKSGVLLVRPEDSLSALEDLAHERIKDAPDMGEIQLLTGQQTKRLLPVLKEMPALYLTGGGRLDGATYLQHVKQKATANQVTFVDSYATLEKASDFWQVKTDRHTATYATVLLSPGPHLKKLLSPLGYDVDIRPQKGQLLCFQTPFKDSAQWPVAMLDGEADFIPFGHGKLLVGATHENEAGWDLTPTSEAYQSLATGITPFIDDRLTLEDYPVTYQVGTRAYTADFAPFFGALDEEPTLIVASGLGSSGLTTGPYIGYLLAQAIAQAKPQMDPYQKPLTNYLNKRL</sequence>
<gene>
    <name evidence="7" type="ORF">HMPREF9088_1700</name>
</gene>
<dbReference type="Gene3D" id="3.50.50.60">
    <property type="entry name" value="FAD/NAD(P)-binding domain"/>
    <property type="match status" value="1"/>
</dbReference>
<evidence type="ECO:0000256" key="2">
    <source>
        <dbReference type="ARBA" id="ARBA00009410"/>
    </source>
</evidence>
<organism evidence="7 8">
    <name type="scientific">Enterococcus italicus (strain DSM 15952 / CCUG 50447 / LMG 22039 / TP 1.5)</name>
    <dbReference type="NCBI Taxonomy" id="888064"/>
    <lineage>
        <taxon>Bacteria</taxon>
        <taxon>Bacillati</taxon>
        <taxon>Bacillota</taxon>
        <taxon>Bacilli</taxon>
        <taxon>Lactobacillales</taxon>
        <taxon>Enterococcaceae</taxon>
        <taxon>Enterococcus</taxon>
    </lineage>
</organism>
<dbReference type="InterPro" id="IPR036188">
    <property type="entry name" value="FAD/NAD-bd_sf"/>
</dbReference>
<dbReference type="HOGENOM" id="CLU_007884_4_5_9"/>
<feature type="domain" description="FAD dependent oxidoreductase" evidence="6">
    <location>
        <begin position="12"/>
        <end position="355"/>
    </location>
</feature>
<keyword evidence="5" id="KW-1133">Transmembrane helix</keyword>
<dbReference type="Gene3D" id="3.30.9.10">
    <property type="entry name" value="D-Amino Acid Oxidase, subunit A, domain 2"/>
    <property type="match status" value="1"/>
</dbReference>
<dbReference type="PANTHER" id="PTHR13847">
    <property type="entry name" value="SARCOSINE DEHYDROGENASE-RELATED"/>
    <property type="match status" value="1"/>
</dbReference>
<dbReference type="AlphaFoldDB" id="E6LH60"/>
<evidence type="ECO:0000259" key="6">
    <source>
        <dbReference type="Pfam" id="PF01266"/>
    </source>
</evidence>
<keyword evidence="5" id="KW-0812">Transmembrane</keyword>
<proteinExistence type="inferred from homology"/>
<dbReference type="SUPFAM" id="SSF51905">
    <property type="entry name" value="FAD/NAD(P)-binding domain"/>
    <property type="match status" value="1"/>
</dbReference>
<dbReference type="STRING" id="888064.HMPREF9088_1700"/>
<accession>E6LH60</accession>
<dbReference type="PANTHER" id="PTHR13847:SF286">
    <property type="entry name" value="D-AMINO ACID DEHYDROGENASE"/>
    <property type="match status" value="1"/>
</dbReference>
<comment type="caution">
    <text evidence="7">The sequence shown here is derived from an EMBL/GenBank/DDBJ whole genome shotgun (WGS) entry which is preliminary data.</text>
</comment>
<evidence type="ECO:0000256" key="5">
    <source>
        <dbReference type="SAM" id="Phobius"/>
    </source>
</evidence>
<evidence type="ECO:0000313" key="7">
    <source>
        <dbReference type="EMBL" id="EFU73584.1"/>
    </source>
</evidence>
<dbReference type="GO" id="GO:0005737">
    <property type="term" value="C:cytoplasm"/>
    <property type="evidence" value="ECO:0007669"/>
    <property type="project" value="TreeGrafter"/>
</dbReference>
<dbReference type="GO" id="GO:0016491">
    <property type="term" value="F:oxidoreductase activity"/>
    <property type="evidence" value="ECO:0007669"/>
    <property type="project" value="UniProtKB-KW"/>
</dbReference>
<dbReference type="EMBL" id="AEPV01000066">
    <property type="protein sequence ID" value="EFU73584.1"/>
    <property type="molecule type" value="Genomic_DNA"/>
</dbReference>
<dbReference type="Proteomes" id="UP000010296">
    <property type="component" value="Unassembled WGS sequence"/>
</dbReference>
<keyword evidence="8" id="KW-1185">Reference proteome</keyword>
<keyword evidence="3" id="KW-0285">Flavoprotein</keyword>
<evidence type="ECO:0000256" key="3">
    <source>
        <dbReference type="ARBA" id="ARBA00022630"/>
    </source>
</evidence>
<name>E6LH60_ENTI1</name>
<feature type="transmembrane region" description="Helical" evidence="5">
    <location>
        <begin position="12"/>
        <end position="29"/>
    </location>
</feature>
<comment type="cofactor">
    <cofactor evidence="1">
        <name>FAD</name>
        <dbReference type="ChEBI" id="CHEBI:57692"/>
    </cofactor>
</comment>
<protein>
    <submittedName>
        <fullName evidence="7">FAD dependent oxidoreductase</fullName>
    </submittedName>
</protein>
<dbReference type="eggNOG" id="COG0665">
    <property type="taxonomic scope" value="Bacteria"/>
</dbReference>
<evidence type="ECO:0000313" key="8">
    <source>
        <dbReference type="Proteomes" id="UP000010296"/>
    </source>
</evidence>
<keyword evidence="5" id="KW-0472">Membrane</keyword>
<dbReference type="SUPFAM" id="SSF54373">
    <property type="entry name" value="FAD-linked reductases, C-terminal domain"/>
    <property type="match status" value="1"/>
</dbReference>
<dbReference type="Pfam" id="PF01266">
    <property type="entry name" value="DAO"/>
    <property type="match status" value="1"/>
</dbReference>
<comment type="similarity">
    <text evidence="2">Belongs to the DadA oxidoreductase family.</text>
</comment>
<reference evidence="7 8" key="1">
    <citation type="submission" date="2010-12" db="EMBL/GenBank/DDBJ databases">
        <authorList>
            <person name="Muzny D."/>
            <person name="Qin X."/>
            <person name="Deng J."/>
            <person name="Jiang H."/>
            <person name="Liu Y."/>
            <person name="Qu J."/>
            <person name="Song X.-Z."/>
            <person name="Zhang L."/>
            <person name="Thornton R."/>
            <person name="Coyle M."/>
            <person name="Francisco L."/>
            <person name="Jackson L."/>
            <person name="Javaid M."/>
            <person name="Korchina V."/>
            <person name="Kovar C."/>
            <person name="Mata R."/>
            <person name="Mathew T."/>
            <person name="Ngo R."/>
            <person name="Nguyen L."/>
            <person name="Nguyen N."/>
            <person name="Okwuonu G."/>
            <person name="Ongeri F."/>
            <person name="Pham C."/>
            <person name="Simmons D."/>
            <person name="Wilczek-Boney K."/>
            <person name="Hale W."/>
            <person name="Jakkamsetti A."/>
            <person name="Pham P."/>
            <person name="Ruth R."/>
            <person name="San Lucas F."/>
            <person name="Warren J."/>
            <person name="Zhang J."/>
            <person name="Zhao Z."/>
            <person name="Zhou C."/>
            <person name="Zhu D."/>
            <person name="Lee S."/>
            <person name="Bess C."/>
            <person name="Blankenburg K."/>
            <person name="Forbes L."/>
            <person name="Fu Q."/>
            <person name="Gubbala S."/>
            <person name="Hirani K."/>
            <person name="Jayaseelan J.C."/>
            <person name="Lara F."/>
            <person name="Munidasa M."/>
            <person name="Palculict T."/>
            <person name="Patil S."/>
            <person name="Pu L.-L."/>
            <person name="Saada N."/>
            <person name="Tang L."/>
            <person name="Weissenberger G."/>
            <person name="Zhu Y."/>
            <person name="Hemphill L."/>
            <person name="Shang Y."/>
            <person name="Youmans B."/>
            <person name="Ayvaz T."/>
            <person name="Ross M."/>
            <person name="Santibanez J."/>
            <person name="Aqrawi P."/>
            <person name="Gross S."/>
            <person name="Joshi V."/>
            <person name="Fowler G."/>
            <person name="Nazareth L."/>
            <person name="Reid J."/>
            <person name="Worley K."/>
            <person name="Petrosino J."/>
            <person name="Highlander S."/>
            <person name="Gibbs R."/>
        </authorList>
    </citation>
    <scope>NUCLEOTIDE SEQUENCE [LARGE SCALE GENOMIC DNA]</scope>
    <source>
        <strain evidence="8">DSM 15952 / CCUG 50447 / LMG 22039 / TP 1.5</strain>
    </source>
</reference>
<evidence type="ECO:0000256" key="4">
    <source>
        <dbReference type="ARBA" id="ARBA00023002"/>
    </source>
</evidence>